<evidence type="ECO:0000313" key="2">
    <source>
        <dbReference type="Proteomes" id="UP001181693"/>
    </source>
</evidence>
<organism evidence="1 2">
    <name type="scientific">Pyxicephalus adspersus</name>
    <name type="common">African bullfrog</name>
    <dbReference type="NCBI Taxonomy" id="30357"/>
    <lineage>
        <taxon>Eukaryota</taxon>
        <taxon>Metazoa</taxon>
        <taxon>Chordata</taxon>
        <taxon>Craniata</taxon>
        <taxon>Vertebrata</taxon>
        <taxon>Euteleostomi</taxon>
        <taxon>Amphibia</taxon>
        <taxon>Batrachia</taxon>
        <taxon>Anura</taxon>
        <taxon>Neobatrachia</taxon>
        <taxon>Ranoidea</taxon>
        <taxon>Pyxicephalidae</taxon>
        <taxon>Pyxicephalinae</taxon>
        <taxon>Pyxicephalus</taxon>
    </lineage>
</organism>
<name>A0AAV2ZFR1_PYXAD</name>
<dbReference type="EMBL" id="DYDO01000012">
    <property type="protein sequence ID" value="DBA15421.1"/>
    <property type="molecule type" value="Genomic_DNA"/>
</dbReference>
<comment type="caution">
    <text evidence="1">The sequence shown here is derived from an EMBL/GenBank/DDBJ whole genome shotgun (WGS) entry which is preliminary data.</text>
</comment>
<dbReference type="Proteomes" id="UP001181693">
    <property type="component" value="Unassembled WGS sequence"/>
</dbReference>
<dbReference type="AlphaFoldDB" id="A0AAV2ZFR1"/>
<keyword evidence="2" id="KW-1185">Reference proteome</keyword>
<evidence type="ECO:0000313" key="1">
    <source>
        <dbReference type="EMBL" id="DBA15421.1"/>
    </source>
</evidence>
<protein>
    <submittedName>
        <fullName evidence="1">Uncharacterized protein</fullName>
    </submittedName>
</protein>
<gene>
    <name evidence="1" type="ORF">GDO54_004635</name>
</gene>
<accession>A0AAV2ZFR1</accession>
<sequence>MLNVGTTGADMMKGIVIISIALLYFKESVYAASTTGLKETSYPDPENVGGEEYTLPAHENLTQQSSKHFSGNVKEHSINQTADQMESVNRTHPTMSFEQIVNLTNCTVPLVPKNGGLVCVYIDNIYYCKPMCNKGYDFAFLRRSRLYEECGSKTNFKWTTQYVGGSRLAECIESDVLVSGQPSTYFNKEKCEEIVSDKERKQKYIDEFISELKTKGIQKNHKEEMNSVACGKC</sequence>
<reference evidence="1" key="1">
    <citation type="thesis" date="2020" institute="ProQuest LLC" country="789 East Eisenhower Parkway, Ann Arbor, MI, USA">
        <title>Comparative Genomics and Chromosome Evolution.</title>
        <authorList>
            <person name="Mudd A.B."/>
        </authorList>
    </citation>
    <scope>NUCLEOTIDE SEQUENCE</scope>
    <source>
        <strain evidence="1">1538</strain>
        <tissue evidence="1">Blood</tissue>
    </source>
</reference>
<proteinExistence type="predicted"/>